<dbReference type="Proteomes" id="UP000297245">
    <property type="component" value="Unassembled WGS sequence"/>
</dbReference>
<evidence type="ECO:0000313" key="3">
    <source>
        <dbReference type="EMBL" id="THU91030.1"/>
    </source>
</evidence>
<dbReference type="EMBL" id="ML179318">
    <property type="protein sequence ID" value="THU91030.1"/>
    <property type="molecule type" value="Genomic_DNA"/>
</dbReference>
<feature type="region of interest" description="Disordered" evidence="1">
    <location>
        <begin position="63"/>
        <end position="83"/>
    </location>
</feature>
<gene>
    <name evidence="3" type="ORF">K435DRAFT_909932</name>
</gene>
<keyword evidence="4" id="KW-1185">Reference proteome</keyword>
<accession>A0A4S8LPH2</accession>
<organism evidence="3 4">
    <name type="scientific">Dendrothele bispora (strain CBS 962.96)</name>
    <dbReference type="NCBI Taxonomy" id="1314807"/>
    <lineage>
        <taxon>Eukaryota</taxon>
        <taxon>Fungi</taxon>
        <taxon>Dikarya</taxon>
        <taxon>Basidiomycota</taxon>
        <taxon>Agaricomycotina</taxon>
        <taxon>Agaricomycetes</taxon>
        <taxon>Agaricomycetidae</taxon>
        <taxon>Agaricales</taxon>
        <taxon>Agaricales incertae sedis</taxon>
        <taxon>Dendrothele</taxon>
    </lineage>
</organism>
<feature type="transmembrane region" description="Helical" evidence="2">
    <location>
        <begin position="266"/>
        <end position="291"/>
    </location>
</feature>
<sequence>MSQAHSRANSIASSSCSIPILNVIQNTPPADAHGRKPPDTISQVQYLTNGEYYDRKSKELLGSEGQKRLSAEHGSDRHVHYPPDSNASIHDHTWYREDAPSHASASFRPHSEPVPKIQHQILTAFAIGLLSSHPAPASSLSTSPPLSTPIPLPVPLKLLSLSLSSSTVSGLAMHAGYHDSHVGVTKRIVRFLREWREERKAAKRKNSMIAAPDNHHHNHTVAISEVQATKPTTGSAMHLDGRIPSPVLSTVTDDHREQHMIPSFRAVQVVVSARLLGLSVALLGAGIAMYLSTLYPVSIAVTTLVVGLWTAAVVAAPLLPTVMPRRHGR</sequence>
<keyword evidence="2" id="KW-0472">Membrane</keyword>
<protein>
    <submittedName>
        <fullName evidence="3">Uncharacterized protein</fullName>
    </submittedName>
</protein>
<proteinExistence type="predicted"/>
<name>A0A4S8LPH2_DENBC</name>
<dbReference type="OrthoDB" id="3055073at2759"/>
<evidence type="ECO:0000256" key="1">
    <source>
        <dbReference type="SAM" id="MobiDB-lite"/>
    </source>
</evidence>
<evidence type="ECO:0000256" key="2">
    <source>
        <dbReference type="SAM" id="Phobius"/>
    </source>
</evidence>
<keyword evidence="2" id="KW-0812">Transmembrane</keyword>
<keyword evidence="2" id="KW-1133">Transmembrane helix</keyword>
<evidence type="ECO:0000313" key="4">
    <source>
        <dbReference type="Proteomes" id="UP000297245"/>
    </source>
</evidence>
<feature type="compositionally biased region" description="Basic and acidic residues" evidence="1">
    <location>
        <begin position="63"/>
        <end position="81"/>
    </location>
</feature>
<reference evidence="3 4" key="1">
    <citation type="journal article" date="2019" name="Nat. Ecol. Evol.">
        <title>Megaphylogeny resolves global patterns of mushroom evolution.</title>
        <authorList>
            <person name="Varga T."/>
            <person name="Krizsan K."/>
            <person name="Foldi C."/>
            <person name="Dima B."/>
            <person name="Sanchez-Garcia M."/>
            <person name="Sanchez-Ramirez S."/>
            <person name="Szollosi G.J."/>
            <person name="Szarkandi J.G."/>
            <person name="Papp V."/>
            <person name="Albert L."/>
            <person name="Andreopoulos W."/>
            <person name="Angelini C."/>
            <person name="Antonin V."/>
            <person name="Barry K.W."/>
            <person name="Bougher N.L."/>
            <person name="Buchanan P."/>
            <person name="Buyck B."/>
            <person name="Bense V."/>
            <person name="Catcheside P."/>
            <person name="Chovatia M."/>
            <person name="Cooper J."/>
            <person name="Damon W."/>
            <person name="Desjardin D."/>
            <person name="Finy P."/>
            <person name="Geml J."/>
            <person name="Haridas S."/>
            <person name="Hughes K."/>
            <person name="Justo A."/>
            <person name="Karasinski D."/>
            <person name="Kautmanova I."/>
            <person name="Kiss B."/>
            <person name="Kocsube S."/>
            <person name="Kotiranta H."/>
            <person name="LaButti K.M."/>
            <person name="Lechner B.E."/>
            <person name="Liimatainen K."/>
            <person name="Lipzen A."/>
            <person name="Lukacs Z."/>
            <person name="Mihaltcheva S."/>
            <person name="Morgado L.N."/>
            <person name="Niskanen T."/>
            <person name="Noordeloos M.E."/>
            <person name="Ohm R.A."/>
            <person name="Ortiz-Santana B."/>
            <person name="Ovrebo C."/>
            <person name="Racz N."/>
            <person name="Riley R."/>
            <person name="Savchenko A."/>
            <person name="Shiryaev A."/>
            <person name="Soop K."/>
            <person name="Spirin V."/>
            <person name="Szebenyi C."/>
            <person name="Tomsovsky M."/>
            <person name="Tulloss R.E."/>
            <person name="Uehling J."/>
            <person name="Grigoriev I.V."/>
            <person name="Vagvolgyi C."/>
            <person name="Papp T."/>
            <person name="Martin F.M."/>
            <person name="Miettinen O."/>
            <person name="Hibbett D.S."/>
            <person name="Nagy L.G."/>
        </authorList>
    </citation>
    <scope>NUCLEOTIDE SEQUENCE [LARGE SCALE GENOMIC DNA]</scope>
    <source>
        <strain evidence="3 4">CBS 962.96</strain>
    </source>
</reference>
<feature type="transmembrane region" description="Helical" evidence="2">
    <location>
        <begin position="297"/>
        <end position="319"/>
    </location>
</feature>
<dbReference type="AlphaFoldDB" id="A0A4S8LPH2"/>